<protein>
    <submittedName>
        <fullName evidence="1">Uncharacterized protein</fullName>
    </submittedName>
</protein>
<feature type="non-terminal residue" evidence="1">
    <location>
        <position position="1"/>
    </location>
</feature>
<evidence type="ECO:0000313" key="1">
    <source>
        <dbReference type="EMBL" id="CAB4135567.1"/>
    </source>
</evidence>
<proteinExistence type="predicted"/>
<reference evidence="1" key="1">
    <citation type="submission" date="2020-04" db="EMBL/GenBank/DDBJ databases">
        <authorList>
            <person name="Chiriac C."/>
            <person name="Salcher M."/>
            <person name="Ghai R."/>
            <person name="Kavagutti S V."/>
        </authorList>
    </citation>
    <scope>NUCLEOTIDE SEQUENCE</scope>
</reference>
<name>A0A6J5LR99_9CAUD</name>
<gene>
    <name evidence="1" type="ORF">UFOVP291_47</name>
</gene>
<sequence>GTANARNLEVYARNQTGSTIPIGSIVYINGATGNRPTITLAQANNDANSAQTIGFTKTAIANNGFGFVIIRGELENLDTSALTEGVQLYLSPTTAGTWTTTKPSAPQHLVYVGIVIRSHPTLGTILVSVQNGYEVAELHDSAISGLANNDLFAYESSTDLWKNKSFATLGLATSADAAATYAPKASPALTGNVTITANSANPALVITQDGAGDVIQFKDVSADTTYSFIDANGKVSTIASTTTNAGFNIPHGNPPTAPVNGDIWTTTANLVVRLNGTSQSIPGLGLSNTFSGSNTFSAGVTFSGANSTFGNSAAASTINLSTGATTSGVTKVVNVGTGGLAGSTTNIAIGSTTGTSTTTLQGITNGVTQAVGDNSTKLATTAFVMGNGGLTTNVWAPNVSALSAATSGTGANTGSGVSTMRADLISPNTGVAGYATRGFTAGYPSNSASGAYNFSTASGHSLKVYSTVWASTITGVKMRGVVRTNLTLPAPAILAGRGYGWEWDWATRTMNIIAFNTGTNLTTTAVTWNPANGRTYEITCTSDGAGTISLYVDGTLLGTSSGGPTGSSANQLWWQYELQSEATSTAQVTTIYTNPKLYTTNG</sequence>
<dbReference type="EMBL" id="LR796301">
    <property type="protein sequence ID" value="CAB4135567.1"/>
    <property type="molecule type" value="Genomic_DNA"/>
</dbReference>
<accession>A0A6J5LR99</accession>
<organism evidence="1">
    <name type="scientific">uncultured Caudovirales phage</name>
    <dbReference type="NCBI Taxonomy" id="2100421"/>
    <lineage>
        <taxon>Viruses</taxon>
        <taxon>Duplodnaviria</taxon>
        <taxon>Heunggongvirae</taxon>
        <taxon>Uroviricota</taxon>
        <taxon>Caudoviricetes</taxon>
        <taxon>Peduoviridae</taxon>
        <taxon>Maltschvirus</taxon>
        <taxon>Maltschvirus maltsch</taxon>
    </lineage>
</organism>